<name>A0A8S9H887_BRACR</name>
<proteinExistence type="predicted"/>
<comment type="caution">
    <text evidence="1">The sequence shown here is derived from an EMBL/GenBank/DDBJ whole genome shotgun (WGS) entry which is preliminary data.</text>
</comment>
<evidence type="ECO:0000313" key="2">
    <source>
        <dbReference type="Proteomes" id="UP000712281"/>
    </source>
</evidence>
<protein>
    <submittedName>
        <fullName evidence="1">Uncharacterized protein</fullName>
    </submittedName>
</protein>
<reference evidence="1" key="1">
    <citation type="submission" date="2019-12" db="EMBL/GenBank/DDBJ databases">
        <title>Genome sequencing and annotation of Brassica cretica.</title>
        <authorList>
            <person name="Studholme D.J."/>
            <person name="Sarris P.F."/>
        </authorList>
    </citation>
    <scope>NUCLEOTIDE SEQUENCE</scope>
    <source>
        <strain evidence="1">PFS-001/15</strain>
        <tissue evidence="1">Leaf</tissue>
    </source>
</reference>
<dbReference type="AlphaFoldDB" id="A0A8S9H887"/>
<evidence type="ECO:0000313" key="1">
    <source>
        <dbReference type="EMBL" id="KAF2554313.1"/>
    </source>
</evidence>
<dbReference type="EMBL" id="QGKW02001988">
    <property type="protein sequence ID" value="KAF2554313.1"/>
    <property type="molecule type" value="Genomic_DNA"/>
</dbReference>
<gene>
    <name evidence="1" type="ORF">F2Q68_00036360</name>
</gene>
<sequence>MHGVGDESSMALLSCRDRDASALIFSGHGSPVTLSRLILSRRLTVSELGFSHVLWSYSFARASLSPVSIDLVTGVVSNIPALESSLGSCREASSVSAGFVLRMGVVSLCWVRVASLSGLSICIQSVVGCLGFVP</sequence>
<dbReference type="Proteomes" id="UP000712281">
    <property type="component" value="Unassembled WGS sequence"/>
</dbReference>
<organism evidence="1 2">
    <name type="scientific">Brassica cretica</name>
    <name type="common">Mustard</name>
    <dbReference type="NCBI Taxonomy" id="69181"/>
    <lineage>
        <taxon>Eukaryota</taxon>
        <taxon>Viridiplantae</taxon>
        <taxon>Streptophyta</taxon>
        <taxon>Embryophyta</taxon>
        <taxon>Tracheophyta</taxon>
        <taxon>Spermatophyta</taxon>
        <taxon>Magnoliopsida</taxon>
        <taxon>eudicotyledons</taxon>
        <taxon>Gunneridae</taxon>
        <taxon>Pentapetalae</taxon>
        <taxon>rosids</taxon>
        <taxon>malvids</taxon>
        <taxon>Brassicales</taxon>
        <taxon>Brassicaceae</taxon>
        <taxon>Brassiceae</taxon>
        <taxon>Brassica</taxon>
    </lineage>
</organism>
<accession>A0A8S9H887</accession>
<dbReference type="OrthoDB" id="10539555at2759"/>